<evidence type="ECO:0000256" key="3">
    <source>
        <dbReference type="SAM" id="MobiDB-lite"/>
    </source>
</evidence>
<dbReference type="PRINTS" id="PR00359">
    <property type="entry name" value="BP450"/>
</dbReference>
<feature type="region of interest" description="Disordered" evidence="3">
    <location>
        <begin position="1"/>
        <end position="21"/>
    </location>
</feature>
<feature type="compositionally biased region" description="Pro residues" evidence="3">
    <location>
        <begin position="11"/>
        <end position="21"/>
    </location>
</feature>
<dbReference type="InterPro" id="IPR001128">
    <property type="entry name" value="Cyt_P450"/>
</dbReference>
<proteinExistence type="inferred from homology"/>
<dbReference type="InterPro" id="IPR002397">
    <property type="entry name" value="Cyt_P450_B"/>
</dbReference>
<keyword evidence="2" id="KW-0503">Monooxygenase</keyword>
<dbReference type="InterPro" id="IPR036396">
    <property type="entry name" value="Cyt_P450_sf"/>
</dbReference>
<accession>A0ABP5GGE9</accession>
<dbReference type="EMBL" id="BAAAQN010000037">
    <property type="protein sequence ID" value="GAA2044240.1"/>
    <property type="molecule type" value="Genomic_DNA"/>
</dbReference>
<sequence length="403" mass="44028">MTEIEQLPDLPTLPFPSPSLSPPTEYATLRATCPLAPVRLPSGDPAILLLKYRDVAAAMADPRMSHNLTGPDAPRMTAEPSFLQDPDILLNKDGEDHLRIRRIVASAFTPRRIERWKPAIERVANELVDAMEKTGPPADLVSDYCFALPVRIICRLLGVPDDDVLRFRVWSNAFAAAARMEPEERVTHIGAFLGYMTELIAAKRAEPGEDLIDDLITARDGADRLTEPELLSMATGLIAAGNETTSTALSRFLVELHENDRRLWTQLLDHPDLLPGAVDELLRFTGLSNSTLLRLTVEDVELPSGTVKAGQAVAIAGNCAMRDPEAYPDPDTVRFDRDAPPTLIFGGGPHYCLGAHLAKAELNIGLGTLLKRLPTLRLTAGRDELEFSGGEIVDSILSLPATW</sequence>
<evidence type="ECO:0000313" key="5">
    <source>
        <dbReference type="Proteomes" id="UP001500751"/>
    </source>
</evidence>
<keyword evidence="5" id="KW-1185">Reference proteome</keyword>
<evidence type="ECO:0000256" key="1">
    <source>
        <dbReference type="ARBA" id="ARBA00010617"/>
    </source>
</evidence>
<dbReference type="PANTHER" id="PTHR46696:SF1">
    <property type="entry name" value="CYTOCHROME P450 YJIB-RELATED"/>
    <property type="match status" value="1"/>
</dbReference>
<dbReference type="CDD" id="cd11031">
    <property type="entry name" value="Cyp158A-like"/>
    <property type="match status" value="1"/>
</dbReference>
<dbReference type="Pfam" id="PF00067">
    <property type="entry name" value="p450"/>
    <property type="match status" value="1"/>
</dbReference>
<reference evidence="5" key="1">
    <citation type="journal article" date="2019" name="Int. J. Syst. Evol. Microbiol.">
        <title>The Global Catalogue of Microorganisms (GCM) 10K type strain sequencing project: providing services to taxonomists for standard genome sequencing and annotation.</title>
        <authorList>
            <consortium name="The Broad Institute Genomics Platform"/>
            <consortium name="The Broad Institute Genome Sequencing Center for Infectious Disease"/>
            <person name="Wu L."/>
            <person name="Ma J."/>
        </authorList>
    </citation>
    <scope>NUCLEOTIDE SEQUENCE [LARGE SCALE GENOMIC DNA]</scope>
    <source>
        <strain evidence="5">JCM 16014</strain>
    </source>
</reference>
<dbReference type="Gene3D" id="1.10.630.10">
    <property type="entry name" value="Cytochrome P450"/>
    <property type="match status" value="1"/>
</dbReference>
<gene>
    <name evidence="4" type="ORF">GCM10009839_54700</name>
</gene>
<name>A0ABP5GGE9_9ACTN</name>
<keyword evidence="2" id="KW-0408">Iron</keyword>
<comment type="caution">
    <text evidence="4">The sequence shown here is derived from an EMBL/GenBank/DDBJ whole genome shotgun (WGS) entry which is preliminary data.</text>
</comment>
<protein>
    <submittedName>
        <fullName evidence="4">Cytochrome P450</fullName>
    </submittedName>
</protein>
<dbReference type="PROSITE" id="PS00086">
    <property type="entry name" value="CYTOCHROME_P450"/>
    <property type="match status" value="1"/>
</dbReference>
<keyword evidence="2" id="KW-0479">Metal-binding</keyword>
<organism evidence="4 5">
    <name type="scientific">Catenulispora yoronensis</name>
    <dbReference type="NCBI Taxonomy" id="450799"/>
    <lineage>
        <taxon>Bacteria</taxon>
        <taxon>Bacillati</taxon>
        <taxon>Actinomycetota</taxon>
        <taxon>Actinomycetes</taxon>
        <taxon>Catenulisporales</taxon>
        <taxon>Catenulisporaceae</taxon>
        <taxon>Catenulispora</taxon>
    </lineage>
</organism>
<evidence type="ECO:0000256" key="2">
    <source>
        <dbReference type="RuleBase" id="RU000461"/>
    </source>
</evidence>
<dbReference type="PRINTS" id="PR00385">
    <property type="entry name" value="P450"/>
</dbReference>
<dbReference type="RefSeq" id="WP_344668531.1">
    <property type="nucleotide sequence ID" value="NZ_BAAAQN010000037.1"/>
</dbReference>
<dbReference type="InterPro" id="IPR017972">
    <property type="entry name" value="Cyt_P450_CS"/>
</dbReference>
<dbReference type="PANTHER" id="PTHR46696">
    <property type="entry name" value="P450, PUTATIVE (EUROFUNG)-RELATED"/>
    <property type="match status" value="1"/>
</dbReference>
<keyword evidence="2" id="KW-0560">Oxidoreductase</keyword>
<dbReference type="SUPFAM" id="SSF48264">
    <property type="entry name" value="Cytochrome P450"/>
    <property type="match status" value="1"/>
</dbReference>
<comment type="similarity">
    <text evidence="1 2">Belongs to the cytochrome P450 family.</text>
</comment>
<evidence type="ECO:0000313" key="4">
    <source>
        <dbReference type="EMBL" id="GAA2044240.1"/>
    </source>
</evidence>
<keyword evidence="2" id="KW-0349">Heme</keyword>
<dbReference type="Proteomes" id="UP001500751">
    <property type="component" value="Unassembled WGS sequence"/>
</dbReference>